<proteinExistence type="predicted"/>
<evidence type="ECO:0000256" key="3">
    <source>
        <dbReference type="ARBA" id="ARBA00023155"/>
    </source>
</evidence>
<name>A0A8S3YZX7_9EUPU</name>
<dbReference type="InterPro" id="IPR017970">
    <property type="entry name" value="Homeobox_CS"/>
</dbReference>
<dbReference type="EMBL" id="CAJHNH020001252">
    <property type="protein sequence ID" value="CAG5122279.1"/>
    <property type="molecule type" value="Genomic_DNA"/>
</dbReference>
<dbReference type="InterPro" id="IPR009057">
    <property type="entry name" value="Homeodomain-like_sf"/>
</dbReference>
<feature type="DNA-binding region" description="Homeobox" evidence="5">
    <location>
        <begin position="25"/>
        <end position="84"/>
    </location>
</feature>
<evidence type="ECO:0000256" key="6">
    <source>
        <dbReference type="RuleBase" id="RU000682"/>
    </source>
</evidence>
<dbReference type="PROSITE" id="PS00027">
    <property type="entry name" value="HOMEOBOX_1"/>
    <property type="match status" value="1"/>
</dbReference>
<dbReference type="Gene3D" id="1.10.10.60">
    <property type="entry name" value="Homeodomain-like"/>
    <property type="match status" value="1"/>
</dbReference>
<dbReference type="InterPro" id="IPR050649">
    <property type="entry name" value="Paired_Homeobox_TFs"/>
</dbReference>
<dbReference type="Proteomes" id="UP000678393">
    <property type="component" value="Unassembled WGS sequence"/>
</dbReference>
<gene>
    <name evidence="8" type="ORF">CUNI_LOCUS7837</name>
</gene>
<dbReference type="Pfam" id="PF00046">
    <property type="entry name" value="Homeodomain"/>
    <property type="match status" value="1"/>
</dbReference>
<keyword evidence="9" id="KW-1185">Reference proteome</keyword>
<dbReference type="CDD" id="cd00086">
    <property type="entry name" value="homeodomain"/>
    <property type="match status" value="1"/>
</dbReference>
<evidence type="ECO:0000256" key="2">
    <source>
        <dbReference type="ARBA" id="ARBA00023125"/>
    </source>
</evidence>
<evidence type="ECO:0000256" key="1">
    <source>
        <dbReference type="ARBA" id="ARBA00004123"/>
    </source>
</evidence>
<keyword evidence="4 5" id="KW-0539">Nucleus</keyword>
<sequence length="181" mass="20731">MFESPPDALFRDLSESHDLGINTKSKRNRTTFSTRQLHELERTFRKTHYPDIFTREKLASKVKLPESRIQVWFQNRRAKWRKREKPFQSLNISSPCSVTCPFQWQAYRSFSTESALPAVYRQFPALLGAQQALRAEMVRGSHYCLPTQAISTVTSSAAPPSSTVQAAGRGQVHSAFKHNRC</sequence>
<evidence type="ECO:0000259" key="7">
    <source>
        <dbReference type="PROSITE" id="PS50071"/>
    </source>
</evidence>
<dbReference type="GO" id="GO:0000977">
    <property type="term" value="F:RNA polymerase II transcription regulatory region sequence-specific DNA binding"/>
    <property type="evidence" value="ECO:0007669"/>
    <property type="project" value="TreeGrafter"/>
</dbReference>
<dbReference type="GO" id="GO:0005634">
    <property type="term" value="C:nucleus"/>
    <property type="evidence" value="ECO:0007669"/>
    <property type="project" value="UniProtKB-SubCell"/>
</dbReference>
<evidence type="ECO:0000256" key="4">
    <source>
        <dbReference type="ARBA" id="ARBA00023242"/>
    </source>
</evidence>
<dbReference type="InterPro" id="IPR001356">
    <property type="entry name" value="HD"/>
</dbReference>
<keyword evidence="2 5" id="KW-0238">DNA-binding</keyword>
<feature type="domain" description="Homeobox" evidence="7">
    <location>
        <begin position="23"/>
        <end position="83"/>
    </location>
</feature>
<dbReference type="PROSITE" id="PS50071">
    <property type="entry name" value="HOMEOBOX_2"/>
    <property type="match status" value="1"/>
</dbReference>
<dbReference type="SMART" id="SM00389">
    <property type="entry name" value="HOX"/>
    <property type="match status" value="1"/>
</dbReference>
<comment type="subcellular location">
    <subcellularLocation>
        <location evidence="1 5 6">Nucleus</location>
    </subcellularLocation>
</comment>
<dbReference type="FunFam" id="1.10.10.60:FF:000679">
    <property type="entry name" value="Homeobox protein aristaless"/>
    <property type="match status" value="1"/>
</dbReference>
<evidence type="ECO:0000313" key="9">
    <source>
        <dbReference type="Proteomes" id="UP000678393"/>
    </source>
</evidence>
<keyword evidence="3 5" id="KW-0371">Homeobox</keyword>
<accession>A0A8S3YZX7</accession>
<evidence type="ECO:0000256" key="5">
    <source>
        <dbReference type="PROSITE-ProRule" id="PRU00108"/>
    </source>
</evidence>
<organism evidence="8 9">
    <name type="scientific">Candidula unifasciata</name>
    <dbReference type="NCBI Taxonomy" id="100452"/>
    <lineage>
        <taxon>Eukaryota</taxon>
        <taxon>Metazoa</taxon>
        <taxon>Spiralia</taxon>
        <taxon>Lophotrochozoa</taxon>
        <taxon>Mollusca</taxon>
        <taxon>Gastropoda</taxon>
        <taxon>Heterobranchia</taxon>
        <taxon>Euthyneura</taxon>
        <taxon>Panpulmonata</taxon>
        <taxon>Eupulmonata</taxon>
        <taxon>Stylommatophora</taxon>
        <taxon>Helicina</taxon>
        <taxon>Helicoidea</taxon>
        <taxon>Geomitridae</taxon>
        <taxon>Candidula</taxon>
    </lineage>
</organism>
<protein>
    <recommendedName>
        <fullName evidence="7">Homeobox domain-containing protein</fullName>
    </recommendedName>
</protein>
<dbReference type="OrthoDB" id="6159439at2759"/>
<dbReference type="GO" id="GO:0000981">
    <property type="term" value="F:DNA-binding transcription factor activity, RNA polymerase II-specific"/>
    <property type="evidence" value="ECO:0007669"/>
    <property type="project" value="InterPro"/>
</dbReference>
<comment type="caution">
    <text evidence="8">The sequence shown here is derived from an EMBL/GenBank/DDBJ whole genome shotgun (WGS) entry which is preliminary data.</text>
</comment>
<dbReference type="SUPFAM" id="SSF46689">
    <property type="entry name" value="Homeodomain-like"/>
    <property type="match status" value="1"/>
</dbReference>
<dbReference type="PANTHER" id="PTHR24329:SF543">
    <property type="entry name" value="FI01017P-RELATED"/>
    <property type="match status" value="1"/>
</dbReference>
<dbReference type="AlphaFoldDB" id="A0A8S3YZX7"/>
<reference evidence="8" key="1">
    <citation type="submission" date="2021-04" db="EMBL/GenBank/DDBJ databases">
        <authorList>
            <consortium name="Molecular Ecology Group"/>
        </authorList>
    </citation>
    <scope>NUCLEOTIDE SEQUENCE</scope>
</reference>
<evidence type="ECO:0000313" key="8">
    <source>
        <dbReference type="EMBL" id="CAG5122279.1"/>
    </source>
</evidence>
<dbReference type="PANTHER" id="PTHR24329">
    <property type="entry name" value="HOMEOBOX PROTEIN ARISTALESS"/>
    <property type="match status" value="1"/>
</dbReference>